<evidence type="ECO:0000313" key="1">
    <source>
        <dbReference type="EMBL" id="ATC62823.1"/>
    </source>
</evidence>
<accession>A0A290Q327</accession>
<sequence length="83" mass="8816">METQIKESLIALLAGIKASDGAVIAREMARLDDFVMAGRETLHPQLVHFLERRSYAKAEMFLGGASDIPAGICGGRAAKKAGS</sequence>
<name>A0A290Q327_9BACT</name>
<proteinExistence type="predicted"/>
<reference evidence="1 2" key="1">
    <citation type="submission" date="2017-09" db="EMBL/GenBank/DDBJ databases">
        <title>Complete genome sequence of Verrucomicrobial strain HZ-65, isolated from freshwater.</title>
        <authorList>
            <person name="Choi A."/>
        </authorList>
    </citation>
    <scope>NUCLEOTIDE SEQUENCE [LARGE SCALE GENOMIC DNA]</scope>
    <source>
        <strain evidence="1 2">HZ-65</strain>
    </source>
</reference>
<keyword evidence="2" id="KW-1185">Reference proteome</keyword>
<gene>
    <name evidence="1" type="ORF">CMV30_01945</name>
</gene>
<dbReference type="KEGG" id="vbh:CMV30_01945"/>
<dbReference type="RefSeq" id="WP_096054458.1">
    <property type="nucleotide sequence ID" value="NZ_CP023344.1"/>
</dbReference>
<dbReference type="Proteomes" id="UP000217265">
    <property type="component" value="Chromosome"/>
</dbReference>
<protein>
    <submittedName>
        <fullName evidence="1">Uncharacterized protein</fullName>
    </submittedName>
</protein>
<dbReference type="OrthoDB" id="196933at2"/>
<dbReference type="AlphaFoldDB" id="A0A290Q327"/>
<evidence type="ECO:0000313" key="2">
    <source>
        <dbReference type="Proteomes" id="UP000217265"/>
    </source>
</evidence>
<dbReference type="EMBL" id="CP023344">
    <property type="protein sequence ID" value="ATC62823.1"/>
    <property type="molecule type" value="Genomic_DNA"/>
</dbReference>
<organism evidence="1 2">
    <name type="scientific">Nibricoccus aquaticus</name>
    <dbReference type="NCBI Taxonomy" id="2576891"/>
    <lineage>
        <taxon>Bacteria</taxon>
        <taxon>Pseudomonadati</taxon>
        <taxon>Verrucomicrobiota</taxon>
        <taxon>Opitutia</taxon>
        <taxon>Opitutales</taxon>
        <taxon>Opitutaceae</taxon>
        <taxon>Nibricoccus</taxon>
    </lineage>
</organism>